<evidence type="ECO:0000256" key="1">
    <source>
        <dbReference type="SAM" id="Coils"/>
    </source>
</evidence>
<feature type="transmembrane region" description="Helical" evidence="2">
    <location>
        <begin position="6"/>
        <end position="25"/>
    </location>
</feature>
<protein>
    <submittedName>
        <fullName evidence="3">Uncharacterized protein</fullName>
    </submittedName>
</protein>
<dbReference type="Proteomes" id="UP000642571">
    <property type="component" value="Unassembled WGS sequence"/>
</dbReference>
<proteinExistence type="predicted"/>
<keyword evidence="2" id="KW-0812">Transmembrane</keyword>
<accession>A0ABQ1Q689</accession>
<feature type="coiled-coil region" evidence="1">
    <location>
        <begin position="26"/>
        <end position="53"/>
    </location>
</feature>
<evidence type="ECO:0000313" key="4">
    <source>
        <dbReference type="Proteomes" id="UP000642571"/>
    </source>
</evidence>
<keyword evidence="2" id="KW-0472">Membrane</keyword>
<keyword evidence="1" id="KW-0175">Coiled coil</keyword>
<dbReference type="RefSeq" id="WP_188653671.1">
    <property type="nucleotide sequence ID" value="NZ_BMIN01000008.1"/>
</dbReference>
<gene>
    <name evidence="3" type="ORF">GCM10011389_21980</name>
</gene>
<sequence>MDIPTAIWMIVVLAIAFNFRWLRILSKNSEAQIKQNEQLIQQVKQLNEQVREQQK</sequence>
<name>A0ABQ1Q689_9BACI</name>
<keyword evidence="4" id="KW-1185">Reference proteome</keyword>
<reference evidence="4" key="1">
    <citation type="journal article" date="2019" name="Int. J. Syst. Evol. Microbiol.">
        <title>The Global Catalogue of Microorganisms (GCM) 10K type strain sequencing project: providing services to taxonomists for standard genome sequencing and annotation.</title>
        <authorList>
            <consortium name="The Broad Institute Genomics Platform"/>
            <consortium name="The Broad Institute Genome Sequencing Center for Infectious Disease"/>
            <person name="Wu L."/>
            <person name="Ma J."/>
        </authorList>
    </citation>
    <scope>NUCLEOTIDE SEQUENCE [LARGE SCALE GENOMIC DNA]</scope>
    <source>
        <strain evidence="4">CGMCC 1.15353</strain>
    </source>
</reference>
<evidence type="ECO:0000256" key="2">
    <source>
        <dbReference type="SAM" id="Phobius"/>
    </source>
</evidence>
<evidence type="ECO:0000313" key="3">
    <source>
        <dbReference type="EMBL" id="GGD13926.1"/>
    </source>
</evidence>
<organism evidence="3 4">
    <name type="scientific">Pontibacillus salipaludis</name>
    <dbReference type="NCBI Taxonomy" id="1697394"/>
    <lineage>
        <taxon>Bacteria</taxon>
        <taxon>Bacillati</taxon>
        <taxon>Bacillota</taxon>
        <taxon>Bacilli</taxon>
        <taxon>Bacillales</taxon>
        <taxon>Bacillaceae</taxon>
        <taxon>Pontibacillus</taxon>
    </lineage>
</organism>
<comment type="caution">
    <text evidence="3">The sequence shown here is derived from an EMBL/GenBank/DDBJ whole genome shotgun (WGS) entry which is preliminary data.</text>
</comment>
<keyword evidence="2" id="KW-1133">Transmembrane helix</keyword>
<dbReference type="EMBL" id="BMIN01000008">
    <property type="protein sequence ID" value="GGD13926.1"/>
    <property type="molecule type" value="Genomic_DNA"/>
</dbReference>